<comment type="caution">
    <text evidence="2">The sequence shown here is derived from an EMBL/GenBank/DDBJ whole genome shotgun (WGS) entry which is preliminary data.</text>
</comment>
<dbReference type="Proteomes" id="UP000286317">
    <property type="component" value="Unassembled WGS sequence"/>
</dbReference>
<dbReference type="Pfam" id="PF13302">
    <property type="entry name" value="Acetyltransf_3"/>
    <property type="match status" value="1"/>
</dbReference>
<dbReference type="OrthoDB" id="9798081at2"/>
<organism evidence="2 3">
    <name type="scientific">Staphylococcus shinii</name>
    <dbReference type="NCBI Taxonomy" id="2912228"/>
    <lineage>
        <taxon>Bacteria</taxon>
        <taxon>Bacillati</taxon>
        <taxon>Bacillota</taxon>
        <taxon>Bacilli</taxon>
        <taxon>Bacillales</taxon>
        <taxon>Staphylococcaceae</taxon>
        <taxon>Staphylococcus</taxon>
    </lineage>
</organism>
<feature type="domain" description="N-acetyltransferase" evidence="1">
    <location>
        <begin position="3"/>
        <end position="160"/>
    </location>
</feature>
<dbReference type="InterPro" id="IPR000182">
    <property type="entry name" value="GNAT_dom"/>
</dbReference>
<dbReference type="AlphaFoldDB" id="A0A418IJ07"/>
<protein>
    <submittedName>
        <fullName evidence="2">N-acetyltransferase</fullName>
    </submittedName>
</protein>
<accession>A0A418IJ07</accession>
<dbReference type="Gene3D" id="3.40.630.30">
    <property type="match status" value="1"/>
</dbReference>
<dbReference type="GO" id="GO:0016747">
    <property type="term" value="F:acyltransferase activity, transferring groups other than amino-acyl groups"/>
    <property type="evidence" value="ECO:0007669"/>
    <property type="project" value="InterPro"/>
</dbReference>
<dbReference type="RefSeq" id="WP_119605053.1">
    <property type="nucleotide sequence ID" value="NZ_JAWVBH010000001.1"/>
</dbReference>
<evidence type="ECO:0000259" key="1">
    <source>
        <dbReference type="PROSITE" id="PS51186"/>
    </source>
</evidence>
<dbReference type="PANTHER" id="PTHR43792">
    <property type="entry name" value="GNAT FAMILY, PUTATIVE (AFU_ORTHOLOGUE AFUA_3G00765)-RELATED-RELATED"/>
    <property type="match status" value="1"/>
</dbReference>
<evidence type="ECO:0000313" key="3">
    <source>
        <dbReference type="Proteomes" id="UP000286317"/>
    </source>
</evidence>
<proteinExistence type="predicted"/>
<sequence length="166" mass="19303">MDFYSRDLKDTDIEDINELYNLTEVNKYQTWGVQSYEDTKEFIDEVITQDSDLVYNVLVNPDTDKVIGTIQLAIDEGNKSAEIEFIIHPNYWNNGIATNIAKTIIKYAFKVLKLNRVWASIDSNNIAARMVLQNLEMKLEGVFRENRLVDGEYRDSLNYAILKSEY</sequence>
<gene>
    <name evidence="2" type="ORF">BU112_00730</name>
</gene>
<evidence type="ECO:0000313" key="2">
    <source>
        <dbReference type="EMBL" id="RIN02999.1"/>
    </source>
</evidence>
<keyword evidence="3" id="KW-1185">Reference proteome</keyword>
<dbReference type="SUPFAM" id="SSF55729">
    <property type="entry name" value="Acyl-CoA N-acyltransferases (Nat)"/>
    <property type="match status" value="1"/>
</dbReference>
<name>A0A418IJ07_9STAP</name>
<dbReference type="InterPro" id="IPR051531">
    <property type="entry name" value="N-acetyltransferase"/>
</dbReference>
<dbReference type="CDD" id="cd04301">
    <property type="entry name" value="NAT_SF"/>
    <property type="match status" value="1"/>
</dbReference>
<dbReference type="EMBL" id="QXUF01000003">
    <property type="protein sequence ID" value="RIN02999.1"/>
    <property type="molecule type" value="Genomic_DNA"/>
</dbReference>
<dbReference type="PANTHER" id="PTHR43792:SF1">
    <property type="entry name" value="N-ACETYLTRANSFERASE DOMAIN-CONTAINING PROTEIN"/>
    <property type="match status" value="1"/>
</dbReference>
<dbReference type="InterPro" id="IPR016181">
    <property type="entry name" value="Acyl_CoA_acyltransferase"/>
</dbReference>
<reference evidence="2 3" key="1">
    <citation type="journal article" date="2016" name="Front. Microbiol.">
        <title>Comprehensive Phylogenetic Analysis of Bovine Non-aureus Staphylococci Species Based on Whole-Genome Sequencing.</title>
        <authorList>
            <person name="Naushad S."/>
            <person name="Barkema H.W."/>
            <person name="Luby C."/>
            <person name="Condas L.A."/>
            <person name="Nobrega D.B."/>
            <person name="Carson D.A."/>
            <person name="De Buck J."/>
        </authorList>
    </citation>
    <scope>NUCLEOTIDE SEQUENCE [LARGE SCALE GENOMIC DNA]</scope>
    <source>
        <strain evidence="2 3">SNUC 4554</strain>
    </source>
</reference>
<dbReference type="PROSITE" id="PS51186">
    <property type="entry name" value="GNAT"/>
    <property type="match status" value="1"/>
</dbReference>